<dbReference type="EMBL" id="VEVO01000013">
    <property type="protein sequence ID" value="KAF0032153.1"/>
    <property type="molecule type" value="Genomic_DNA"/>
</dbReference>
<dbReference type="AlphaFoldDB" id="A0A6A4SDB3"/>
<evidence type="ECO:0000313" key="1">
    <source>
        <dbReference type="EMBL" id="KAF0032153.1"/>
    </source>
</evidence>
<accession>A0A6A4SDB3</accession>
<dbReference type="Proteomes" id="UP000438429">
    <property type="component" value="Unassembled WGS sequence"/>
</dbReference>
<organism evidence="1 2">
    <name type="scientific">Scophthalmus maximus</name>
    <name type="common">Turbot</name>
    <name type="synonym">Psetta maxima</name>
    <dbReference type="NCBI Taxonomy" id="52904"/>
    <lineage>
        <taxon>Eukaryota</taxon>
        <taxon>Metazoa</taxon>
        <taxon>Chordata</taxon>
        <taxon>Craniata</taxon>
        <taxon>Vertebrata</taxon>
        <taxon>Euteleostomi</taxon>
        <taxon>Actinopterygii</taxon>
        <taxon>Neopterygii</taxon>
        <taxon>Teleostei</taxon>
        <taxon>Neoteleostei</taxon>
        <taxon>Acanthomorphata</taxon>
        <taxon>Carangaria</taxon>
        <taxon>Pleuronectiformes</taxon>
        <taxon>Pleuronectoidei</taxon>
        <taxon>Scophthalmidae</taxon>
        <taxon>Scophthalmus</taxon>
    </lineage>
</organism>
<name>A0A6A4SDB3_SCOMX</name>
<comment type="caution">
    <text evidence="1">The sequence shown here is derived from an EMBL/GenBank/DDBJ whole genome shotgun (WGS) entry which is preliminary data.</text>
</comment>
<sequence>MSDSPSKRSSSRPRCFSSDILSRCGPGVQLRLLLLVVPFHSAGKKVAPSQKRLAPTAFADSADVSEVIPLQINGTDSACSPVTGRFQSGRHVELFSLLFTADGPLRICLSTRTCRPITSITDLTVQRSRLCAEESGDAPCS</sequence>
<protein>
    <submittedName>
        <fullName evidence="1">Uncharacterized protein</fullName>
    </submittedName>
</protein>
<proteinExistence type="predicted"/>
<gene>
    <name evidence="1" type="ORF">F2P81_014443</name>
</gene>
<evidence type="ECO:0000313" key="2">
    <source>
        <dbReference type="Proteomes" id="UP000438429"/>
    </source>
</evidence>
<reference evidence="1 2" key="1">
    <citation type="submission" date="2019-06" db="EMBL/GenBank/DDBJ databases">
        <title>Draft genomes of female and male turbot (Scophthalmus maximus).</title>
        <authorList>
            <person name="Xu H."/>
            <person name="Xu X.-W."/>
            <person name="Shao C."/>
            <person name="Chen S."/>
        </authorList>
    </citation>
    <scope>NUCLEOTIDE SEQUENCE [LARGE SCALE GENOMIC DNA]</scope>
    <source>
        <strain evidence="1">Ysfricsl-2016a</strain>
        <tissue evidence="1">Blood</tissue>
    </source>
</reference>